<dbReference type="Gene3D" id="3.40.390.10">
    <property type="entry name" value="Collagenase (Catalytic Domain)"/>
    <property type="match status" value="1"/>
</dbReference>
<dbReference type="PANTHER" id="PTHR47466">
    <property type="match status" value="1"/>
</dbReference>
<gene>
    <name evidence="10" type="ORF">B0F90DRAFT_1746873</name>
</gene>
<dbReference type="Proteomes" id="UP001203297">
    <property type="component" value="Unassembled WGS sequence"/>
</dbReference>
<keyword evidence="2" id="KW-0645">Protease</keyword>
<feature type="domain" description="Peptidase M43 pregnancy-associated plasma-A" evidence="9">
    <location>
        <begin position="120"/>
        <end position="207"/>
    </location>
</feature>
<evidence type="ECO:0000259" key="9">
    <source>
        <dbReference type="Pfam" id="PF05572"/>
    </source>
</evidence>
<keyword evidence="11" id="KW-1185">Reference proteome</keyword>
<keyword evidence="4" id="KW-0732">Signal</keyword>
<evidence type="ECO:0000313" key="11">
    <source>
        <dbReference type="Proteomes" id="UP001203297"/>
    </source>
</evidence>
<keyword evidence="7" id="KW-0482">Metalloprotease</keyword>
<evidence type="ECO:0000256" key="6">
    <source>
        <dbReference type="ARBA" id="ARBA00022833"/>
    </source>
</evidence>
<dbReference type="SUPFAM" id="SSF55486">
    <property type="entry name" value="Metalloproteases ('zincins'), catalytic domain"/>
    <property type="match status" value="1"/>
</dbReference>
<dbReference type="InterPro" id="IPR024079">
    <property type="entry name" value="MetalloPept_cat_dom_sf"/>
</dbReference>
<keyword evidence="5" id="KW-0378">Hydrolase</keyword>
<keyword evidence="3" id="KW-0479">Metal-binding</keyword>
<evidence type="ECO:0000256" key="3">
    <source>
        <dbReference type="ARBA" id="ARBA00022723"/>
    </source>
</evidence>
<dbReference type="AlphaFoldDB" id="A0AAD4M130"/>
<name>A0AAD4M130_9AGAM</name>
<evidence type="ECO:0000313" key="10">
    <source>
        <dbReference type="EMBL" id="KAI0296351.1"/>
    </source>
</evidence>
<evidence type="ECO:0000256" key="5">
    <source>
        <dbReference type="ARBA" id="ARBA00022801"/>
    </source>
</evidence>
<dbReference type="InterPro" id="IPR008754">
    <property type="entry name" value="Peptidase_M43"/>
</dbReference>
<evidence type="ECO:0000256" key="7">
    <source>
        <dbReference type="ARBA" id="ARBA00023049"/>
    </source>
</evidence>
<dbReference type="Pfam" id="PF05572">
    <property type="entry name" value="Peptidase_M43"/>
    <property type="match status" value="1"/>
</dbReference>
<comment type="caution">
    <text evidence="10">The sequence shown here is derived from an EMBL/GenBank/DDBJ whole genome shotgun (WGS) entry which is preliminary data.</text>
</comment>
<protein>
    <recommendedName>
        <fullName evidence="9">Peptidase M43 pregnancy-associated plasma-A domain-containing protein</fullName>
    </recommendedName>
</protein>
<dbReference type="GO" id="GO:0046872">
    <property type="term" value="F:metal ion binding"/>
    <property type="evidence" value="ECO:0007669"/>
    <property type="project" value="UniProtKB-KW"/>
</dbReference>
<dbReference type="GO" id="GO:0006508">
    <property type="term" value="P:proteolysis"/>
    <property type="evidence" value="ECO:0007669"/>
    <property type="project" value="UniProtKB-KW"/>
</dbReference>
<accession>A0AAD4M130</accession>
<reference evidence="10" key="1">
    <citation type="journal article" date="2022" name="New Phytol.">
        <title>Evolutionary transition to the ectomycorrhizal habit in the genomes of a hyperdiverse lineage of mushroom-forming fungi.</title>
        <authorList>
            <person name="Looney B."/>
            <person name="Miyauchi S."/>
            <person name="Morin E."/>
            <person name="Drula E."/>
            <person name="Courty P.E."/>
            <person name="Kohler A."/>
            <person name="Kuo A."/>
            <person name="LaButti K."/>
            <person name="Pangilinan J."/>
            <person name="Lipzen A."/>
            <person name="Riley R."/>
            <person name="Andreopoulos W."/>
            <person name="He G."/>
            <person name="Johnson J."/>
            <person name="Nolan M."/>
            <person name="Tritt A."/>
            <person name="Barry K.W."/>
            <person name="Grigoriev I.V."/>
            <person name="Nagy L.G."/>
            <person name="Hibbett D."/>
            <person name="Henrissat B."/>
            <person name="Matheny P.B."/>
            <person name="Labbe J."/>
            <person name="Martin F.M."/>
        </authorList>
    </citation>
    <scope>NUCLEOTIDE SEQUENCE</scope>
    <source>
        <strain evidence="10">BPL690</strain>
    </source>
</reference>
<keyword evidence="6" id="KW-0862">Zinc</keyword>
<evidence type="ECO:0000256" key="8">
    <source>
        <dbReference type="ARBA" id="ARBA00023157"/>
    </source>
</evidence>
<evidence type="ECO:0000256" key="4">
    <source>
        <dbReference type="ARBA" id="ARBA00022729"/>
    </source>
</evidence>
<dbReference type="CDD" id="cd04275">
    <property type="entry name" value="ZnMc_pappalysin_like"/>
    <property type="match status" value="1"/>
</dbReference>
<comment type="similarity">
    <text evidence="1">Belongs to the peptidase M43B family.</text>
</comment>
<evidence type="ECO:0000256" key="2">
    <source>
        <dbReference type="ARBA" id="ARBA00022670"/>
    </source>
</evidence>
<dbReference type="GO" id="GO:0008237">
    <property type="term" value="F:metallopeptidase activity"/>
    <property type="evidence" value="ECO:0007669"/>
    <property type="project" value="UniProtKB-KW"/>
</dbReference>
<keyword evidence="8" id="KW-1015">Disulfide bond</keyword>
<organism evidence="10 11">
    <name type="scientific">Multifurca ochricompacta</name>
    <dbReference type="NCBI Taxonomy" id="376703"/>
    <lineage>
        <taxon>Eukaryota</taxon>
        <taxon>Fungi</taxon>
        <taxon>Dikarya</taxon>
        <taxon>Basidiomycota</taxon>
        <taxon>Agaricomycotina</taxon>
        <taxon>Agaricomycetes</taxon>
        <taxon>Russulales</taxon>
        <taxon>Russulaceae</taxon>
        <taxon>Multifurca</taxon>
    </lineage>
</organism>
<sequence>MDNTYQGGSLPDSVIQSQINVLSSAYNGSGVSFRLAGVDRTINGNWFTFGGNPNSPFMNQMKQALRRGSVQTLNVYSVGFAEESGGFLGYATFPWDFQQNPSVDGVVFAFSTTPGGSIVGLNQGKILVHEVGHWVGLLHTFEGGCAEPGDYVADTPAEASAARGCPTNRDTCPGGGVDPIQNHMDYTDDSCRQSFTDGQVSRFKKALNQFRGTSL</sequence>
<proteinExistence type="inferred from homology"/>
<dbReference type="PANTHER" id="PTHR47466:SF1">
    <property type="entry name" value="METALLOPROTEASE MEP1 (AFU_ORTHOLOGUE AFUA_1G07730)-RELATED"/>
    <property type="match status" value="1"/>
</dbReference>
<evidence type="ECO:0000256" key="1">
    <source>
        <dbReference type="ARBA" id="ARBA00008721"/>
    </source>
</evidence>
<dbReference type="EMBL" id="WTXG01000049">
    <property type="protein sequence ID" value="KAI0296351.1"/>
    <property type="molecule type" value="Genomic_DNA"/>
</dbReference>